<reference evidence="4 5" key="1">
    <citation type="submission" date="2010-04" db="EMBL/GenBank/DDBJ databases">
        <authorList>
            <person name="Qin X."/>
            <person name="Bachman B."/>
            <person name="Battles P."/>
            <person name="Bell A."/>
            <person name="Bess C."/>
            <person name="Bickham C."/>
            <person name="Chaboub L."/>
            <person name="Chen D."/>
            <person name="Coyle M."/>
            <person name="Deiros D.R."/>
            <person name="Dinh H."/>
            <person name="Forbes L."/>
            <person name="Fowler G."/>
            <person name="Francisco L."/>
            <person name="Fu Q."/>
            <person name="Gubbala S."/>
            <person name="Hale W."/>
            <person name="Han Y."/>
            <person name="Hemphill L."/>
            <person name="Highlander S.K."/>
            <person name="Hirani K."/>
            <person name="Hogues M."/>
            <person name="Jackson L."/>
            <person name="Jakkamsetti A."/>
            <person name="Javaid M."/>
            <person name="Jiang H."/>
            <person name="Korchina V."/>
            <person name="Kovar C."/>
            <person name="Lara F."/>
            <person name="Lee S."/>
            <person name="Mata R."/>
            <person name="Mathew T."/>
            <person name="Moen C."/>
            <person name="Morales K."/>
            <person name="Munidasa M."/>
            <person name="Nazareth L."/>
            <person name="Ngo R."/>
            <person name="Nguyen L."/>
            <person name="Okwuonu G."/>
            <person name="Ongeri F."/>
            <person name="Patil S."/>
            <person name="Petrosino J."/>
            <person name="Pham C."/>
            <person name="Pham P."/>
            <person name="Pu L.-L."/>
            <person name="Puazo M."/>
            <person name="Raj R."/>
            <person name="Reid J."/>
            <person name="Rouhana J."/>
            <person name="Saada N."/>
            <person name="Shang Y."/>
            <person name="Simmons D."/>
            <person name="Thornton R."/>
            <person name="Warren J."/>
            <person name="Weissenberger G."/>
            <person name="Zhang J."/>
            <person name="Zhang L."/>
            <person name="Zhou C."/>
            <person name="Zhu D."/>
            <person name="Muzny D."/>
            <person name="Worley K."/>
            <person name="Gibbs R."/>
        </authorList>
    </citation>
    <scope>NUCLEOTIDE SEQUENCE [LARGE SCALE GENOMIC DNA]</scope>
    <source>
        <strain evidence="4 5">ATCC 49030</strain>
    </source>
</reference>
<comment type="caution">
    <text evidence="4">The sequence shown here is derived from an EMBL/GenBank/DDBJ whole genome shotgun (WGS) entry which is preliminary data.</text>
</comment>
<evidence type="ECO:0000259" key="3">
    <source>
        <dbReference type="Pfam" id="PF17853"/>
    </source>
</evidence>
<evidence type="ECO:0008006" key="6">
    <source>
        <dbReference type="Google" id="ProtNLM"/>
    </source>
</evidence>
<dbReference type="InterPro" id="IPR042070">
    <property type="entry name" value="PucR_C-HTH_sf"/>
</dbReference>
<dbReference type="Pfam" id="PF17853">
    <property type="entry name" value="GGDEF_2"/>
    <property type="match status" value="1"/>
</dbReference>
<dbReference type="EMBL" id="ADNU01000069">
    <property type="protein sequence ID" value="EFG46622.1"/>
    <property type="molecule type" value="Genomic_DNA"/>
</dbReference>
<evidence type="ECO:0000256" key="1">
    <source>
        <dbReference type="ARBA" id="ARBA00006754"/>
    </source>
</evidence>
<gene>
    <name evidence="4" type="ORF">HMPREF0183_2067</name>
</gene>
<dbReference type="Pfam" id="PF13556">
    <property type="entry name" value="HTH_30"/>
    <property type="match status" value="1"/>
</dbReference>
<name>D4YQ57_9MICO</name>
<feature type="domain" description="PucR C-terminal helix-turn-helix" evidence="2">
    <location>
        <begin position="409"/>
        <end position="467"/>
    </location>
</feature>
<accession>D4YQ57</accession>
<dbReference type="InterPro" id="IPR025736">
    <property type="entry name" value="PucR_C-HTH_dom"/>
</dbReference>
<dbReference type="PANTHER" id="PTHR33744">
    <property type="entry name" value="CARBOHYDRATE DIACID REGULATOR"/>
    <property type="match status" value="1"/>
</dbReference>
<dbReference type="eggNOG" id="COG2508">
    <property type="taxonomic scope" value="Bacteria"/>
</dbReference>
<evidence type="ECO:0000259" key="2">
    <source>
        <dbReference type="Pfam" id="PF13556"/>
    </source>
</evidence>
<dbReference type="STRING" id="585530.HMPREF0183_2067"/>
<proteinExistence type="inferred from homology"/>
<sequence length="481" mass="52645">MDGISAQKKIYSGVLLVLLANDVNIDWRLDVLVREAALANVAAIAIDPEQESLPASVVSLAHRLGITLIVCREPAELYRHFLATLSDDWNTRRTSVKEILSLVATVSSLDEALSELERLLGVAVYLFDPTGFEVSERISTREFEHISSFDRLPDVGMGKTAIGSGQTLFTVPINTDMPKPFRLGIVASNPSKSDVSTLSGLMNAAALVCAHVIMRSRLVDKSGAVERRRLIEELLHSDPDNPRAEIRRRIADIGWDVSDTQSVARIACSPAVDVVAATRFVKMAFEHQGVTVNIAEVDDGWFVWPHSTAHVARRDWEKLVRTAIGEIRERIAASCGISATGNGLGEFIRSLSRAADAARIAWNRPQSGYVAVADKLGLDQLLLSWTSADKFAYTAGEFLKQLENSGRDLTKTLLAYLDAESSITETAAVLGIHRNTVSERIKRIESVLDVSLDDPETRLALHLATRAELRFGSLDASGFYA</sequence>
<dbReference type="InterPro" id="IPR051448">
    <property type="entry name" value="CdaR-like_regulators"/>
</dbReference>
<dbReference type="PANTHER" id="PTHR33744:SF7">
    <property type="entry name" value="PUCR FAMILY TRANSCRIPTIONAL REGULATOR"/>
    <property type="match status" value="1"/>
</dbReference>
<comment type="similarity">
    <text evidence="1">Belongs to the CdaR family.</text>
</comment>
<keyword evidence="5" id="KW-1185">Reference proteome</keyword>
<dbReference type="InterPro" id="IPR041522">
    <property type="entry name" value="CdaR_GGDEF"/>
</dbReference>
<evidence type="ECO:0000313" key="4">
    <source>
        <dbReference type="EMBL" id="EFG46622.1"/>
    </source>
</evidence>
<feature type="domain" description="CdaR GGDEF-like" evidence="3">
    <location>
        <begin position="242"/>
        <end position="360"/>
    </location>
</feature>
<dbReference type="AlphaFoldDB" id="D4YQ57"/>
<dbReference type="Proteomes" id="UP000005714">
    <property type="component" value="Unassembled WGS sequence"/>
</dbReference>
<protein>
    <recommendedName>
        <fullName evidence="6">PucR C-terminal helix-turn-helix domain-containing protein</fullName>
    </recommendedName>
</protein>
<evidence type="ECO:0000313" key="5">
    <source>
        <dbReference type="Proteomes" id="UP000005714"/>
    </source>
</evidence>
<dbReference type="Gene3D" id="1.10.10.2840">
    <property type="entry name" value="PucR C-terminal helix-turn-helix domain"/>
    <property type="match status" value="1"/>
</dbReference>
<organism evidence="4 5">
    <name type="scientific">Brevibacterium mcbrellneri ATCC 49030</name>
    <dbReference type="NCBI Taxonomy" id="585530"/>
    <lineage>
        <taxon>Bacteria</taxon>
        <taxon>Bacillati</taxon>
        <taxon>Actinomycetota</taxon>
        <taxon>Actinomycetes</taxon>
        <taxon>Micrococcales</taxon>
        <taxon>Brevibacteriaceae</taxon>
        <taxon>Brevibacterium</taxon>
    </lineage>
</organism>